<dbReference type="EMBL" id="FUYG01000003">
    <property type="protein sequence ID" value="SKA90816.1"/>
    <property type="molecule type" value="Genomic_DNA"/>
</dbReference>
<evidence type="ECO:0000313" key="6">
    <source>
        <dbReference type="EMBL" id="SKA90816.1"/>
    </source>
</evidence>
<evidence type="ECO:0000256" key="2">
    <source>
        <dbReference type="ARBA" id="ARBA00023002"/>
    </source>
</evidence>
<evidence type="ECO:0000259" key="4">
    <source>
        <dbReference type="Pfam" id="PF01408"/>
    </source>
</evidence>
<feature type="domain" description="GFO/IDH/MocA-like oxidoreductase" evidence="5">
    <location>
        <begin position="140"/>
        <end position="256"/>
    </location>
</feature>
<protein>
    <submittedName>
        <fullName evidence="6">Predicted dehydrogenase</fullName>
    </submittedName>
</protein>
<dbReference type="Gene3D" id="3.40.50.720">
    <property type="entry name" value="NAD(P)-binding Rossmann-like Domain"/>
    <property type="match status" value="1"/>
</dbReference>
<reference evidence="7" key="1">
    <citation type="submission" date="2017-02" db="EMBL/GenBank/DDBJ databases">
        <authorList>
            <person name="Varghese N."/>
            <person name="Submissions S."/>
        </authorList>
    </citation>
    <scope>NUCLEOTIDE SEQUENCE [LARGE SCALE GENOMIC DNA]</scope>
    <source>
        <strain evidence="7">VKM Ac-2052</strain>
    </source>
</reference>
<evidence type="ECO:0000256" key="1">
    <source>
        <dbReference type="ARBA" id="ARBA00010928"/>
    </source>
</evidence>
<name>A0A1T4XMQ0_9MICO</name>
<proteinExistence type="inferred from homology"/>
<organism evidence="6 7">
    <name type="scientific">Agreia bicolorata</name>
    <dbReference type="NCBI Taxonomy" id="110935"/>
    <lineage>
        <taxon>Bacteria</taxon>
        <taxon>Bacillati</taxon>
        <taxon>Actinomycetota</taxon>
        <taxon>Actinomycetes</taxon>
        <taxon>Micrococcales</taxon>
        <taxon>Microbacteriaceae</taxon>
        <taxon>Agreia</taxon>
    </lineage>
</organism>
<dbReference type="Proteomes" id="UP000189735">
    <property type="component" value="Unassembled WGS sequence"/>
</dbReference>
<dbReference type="InterPro" id="IPR036291">
    <property type="entry name" value="NAD(P)-bd_dom_sf"/>
</dbReference>
<dbReference type="AlphaFoldDB" id="A0A1T4XMQ0"/>
<feature type="domain" description="Gfo/Idh/MocA-like oxidoreductase N-terminal" evidence="4">
    <location>
        <begin position="10"/>
        <end position="128"/>
    </location>
</feature>
<dbReference type="Pfam" id="PF01408">
    <property type="entry name" value="GFO_IDH_MocA"/>
    <property type="match status" value="1"/>
</dbReference>
<gene>
    <name evidence="6" type="ORF">SAMN06295879_1365</name>
</gene>
<dbReference type="InterPro" id="IPR000683">
    <property type="entry name" value="Gfo/Idh/MocA-like_OxRdtase_N"/>
</dbReference>
<dbReference type="InterPro" id="IPR055170">
    <property type="entry name" value="GFO_IDH_MocA-like_dom"/>
</dbReference>
<dbReference type="Gene3D" id="3.30.360.10">
    <property type="entry name" value="Dihydrodipicolinate Reductase, domain 2"/>
    <property type="match status" value="1"/>
</dbReference>
<sequence length="333" mass="35247">MPAWHAGRMLRIGILGAAGIAPNAIITPARRRDDVEIVAVASRSTSSASAYATAHSIPRSYGGYEQLLADPDIDLVYNALPPSEHARWSIAALEAGKNVLCEKPFAMSAGEARSMTTAASDTGLRLIEAFHDRYHPLSAEIDRIVASGRLGEIVSAHADFTASIPFDPASIRHDPAVGGGSLMDLGCYPVHWLRALMADEPEVLDATATVNSLGADLSVDASLRFASGATARMTCSMVDGAELNSSLDVVGTLATLHVDNMVFPSKGHFVSETRDGITRNWTIAGLETYDHQLAAIVDGLASGEKLLTEGEDSVAQMQAIDAIYAAAGFDRDR</sequence>
<dbReference type="Pfam" id="PF22725">
    <property type="entry name" value="GFO_IDH_MocA_C3"/>
    <property type="match status" value="1"/>
</dbReference>
<dbReference type="GO" id="GO:0016491">
    <property type="term" value="F:oxidoreductase activity"/>
    <property type="evidence" value="ECO:0007669"/>
    <property type="project" value="UniProtKB-KW"/>
</dbReference>
<evidence type="ECO:0000256" key="3">
    <source>
        <dbReference type="ARBA" id="ARBA00023027"/>
    </source>
</evidence>
<dbReference type="InterPro" id="IPR050984">
    <property type="entry name" value="Gfo/Idh/MocA_domain"/>
</dbReference>
<dbReference type="PANTHER" id="PTHR22604">
    <property type="entry name" value="OXIDOREDUCTASES"/>
    <property type="match status" value="1"/>
</dbReference>
<comment type="similarity">
    <text evidence="1">Belongs to the Gfo/Idh/MocA family.</text>
</comment>
<evidence type="ECO:0000313" key="7">
    <source>
        <dbReference type="Proteomes" id="UP000189735"/>
    </source>
</evidence>
<dbReference type="SUPFAM" id="SSF51735">
    <property type="entry name" value="NAD(P)-binding Rossmann-fold domains"/>
    <property type="match status" value="1"/>
</dbReference>
<dbReference type="PANTHER" id="PTHR22604:SF105">
    <property type="entry name" value="TRANS-1,2-DIHYDROBENZENE-1,2-DIOL DEHYDROGENASE"/>
    <property type="match status" value="1"/>
</dbReference>
<dbReference type="SUPFAM" id="SSF55347">
    <property type="entry name" value="Glyceraldehyde-3-phosphate dehydrogenase-like, C-terminal domain"/>
    <property type="match status" value="1"/>
</dbReference>
<evidence type="ECO:0000259" key="5">
    <source>
        <dbReference type="Pfam" id="PF22725"/>
    </source>
</evidence>
<dbReference type="GO" id="GO:0000166">
    <property type="term" value="F:nucleotide binding"/>
    <property type="evidence" value="ECO:0007669"/>
    <property type="project" value="InterPro"/>
</dbReference>
<accession>A0A1T4XMQ0</accession>
<keyword evidence="2" id="KW-0560">Oxidoreductase</keyword>
<keyword evidence="3" id="KW-0520">NAD</keyword>